<dbReference type="EMBL" id="AP022870">
    <property type="protein sequence ID" value="BCB74080.1"/>
    <property type="molecule type" value="Genomic_DNA"/>
</dbReference>
<dbReference type="GO" id="GO:0043565">
    <property type="term" value="F:sequence-specific DNA binding"/>
    <property type="evidence" value="ECO:0007669"/>
    <property type="project" value="InterPro"/>
</dbReference>
<feature type="domain" description="HTH araC/xylS-type" evidence="4">
    <location>
        <begin position="1"/>
        <end position="59"/>
    </location>
</feature>
<dbReference type="InterPro" id="IPR018062">
    <property type="entry name" value="HTH_AraC-typ_CS"/>
</dbReference>
<dbReference type="KEGG" id="pfla:Pflav_004900"/>
<gene>
    <name evidence="5" type="ORF">Pflav_004900</name>
</gene>
<dbReference type="InterPro" id="IPR009057">
    <property type="entry name" value="Homeodomain-like_sf"/>
</dbReference>
<dbReference type="RefSeq" id="WP_232070930.1">
    <property type="nucleotide sequence ID" value="NZ_AP022870.1"/>
</dbReference>
<dbReference type="PANTHER" id="PTHR43280:SF2">
    <property type="entry name" value="HTH-TYPE TRANSCRIPTIONAL REGULATOR EXSA"/>
    <property type="match status" value="1"/>
</dbReference>
<dbReference type="Proteomes" id="UP000502508">
    <property type="component" value="Chromosome"/>
</dbReference>
<dbReference type="PROSITE" id="PS01124">
    <property type="entry name" value="HTH_ARAC_FAMILY_2"/>
    <property type="match status" value="1"/>
</dbReference>
<evidence type="ECO:0000259" key="4">
    <source>
        <dbReference type="PROSITE" id="PS01124"/>
    </source>
</evidence>
<organism evidence="5 6">
    <name type="scientific">Phytohabitans flavus</name>
    <dbReference type="NCBI Taxonomy" id="1076124"/>
    <lineage>
        <taxon>Bacteria</taxon>
        <taxon>Bacillati</taxon>
        <taxon>Actinomycetota</taxon>
        <taxon>Actinomycetes</taxon>
        <taxon>Micromonosporales</taxon>
        <taxon>Micromonosporaceae</taxon>
    </lineage>
</organism>
<evidence type="ECO:0000256" key="2">
    <source>
        <dbReference type="ARBA" id="ARBA00023125"/>
    </source>
</evidence>
<keyword evidence="1" id="KW-0805">Transcription regulation</keyword>
<sequence>MSPGRFLSALRIQRAKELLVSTSLNVADISHEVGYASVGTFSTRFSNSVGVSPIRFRRLGGKVSHIPTGRRRHTPVEAMATIRGDVWAPHTDDPGLVFVGLFPGRIPESLPVTCTVLTGPGPFVLENAPPGTWYLLAHSVAAEHKNTTHVLDAGERELCVGSHGPIVIRPRTGVRPADLRLAPIRPVDPPVLLAMLDGSA</sequence>
<dbReference type="Pfam" id="PF12833">
    <property type="entry name" value="HTH_18"/>
    <property type="match status" value="1"/>
</dbReference>
<dbReference type="Gene3D" id="1.10.10.60">
    <property type="entry name" value="Homeodomain-like"/>
    <property type="match status" value="1"/>
</dbReference>
<evidence type="ECO:0000256" key="3">
    <source>
        <dbReference type="ARBA" id="ARBA00023163"/>
    </source>
</evidence>
<dbReference type="SMART" id="SM00342">
    <property type="entry name" value="HTH_ARAC"/>
    <property type="match status" value="1"/>
</dbReference>
<reference evidence="5 6" key="2">
    <citation type="submission" date="2020-03" db="EMBL/GenBank/DDBJ databases">
        <authorList>
            <person name="Ichikawa N."/>
            <person name="Kimura A."/>
            <person name="Kitahashi Y."/>
            <person name="Uohara A."/>
        </authorList>
    </citation>
    <scope>NUCLEOTIDE SEQUENCE [LARGE SCALE GENOMIC DNA]</scope>
    <source>
        <strain evidence="5 6">NBRC 107702</strain>
    </source>
</reference>
<dbReference type="PROSITE" id="PS00041">
    <property type="entry name" value="HTH_ARAC_FAMILY_1"/>
    <property type="match status" value="1"/>
</dbReference>
<dbReference type="PANTHER" id="PTHR43280">
    <property type="entry name" value="ARAC-FAMILY TRANSCRIPTIONAL REGULATOR"/>
    <property type="match status" value="1"/>
</dbReference>
<dbReference type="InterPro" id="IPR018060">
    <property type="entry name" value="HTH_AraC"/>
</dbReference>
<evidence type="ECO:0000256" key="1">
    <source>
        <dbReference type="ARBA" id="ARBA00023015"/>
    </source>
</evidence>
<accession>A0A6F8XJU0</accession>
<keyword evidence="2" id="KW-0238">DNA-binding</keyword>
<proteinExistence type="predicted"/>
<dbReference type="SUPFAM" id="SSF46689">
    <property type="entry name" value="Homeodomain-like"/>
    <property type="match status" value="1"/>
</dbReference>
<keyword evidence="6" id="KW-1185">Reference proteome</keyword>
<dbReference type="GO" id="GO:0003700">
    <property type="term" value="F:DNA-binding transcription factor activity"/>
    <property type="evidence" value="ECO:0007669"/>
    <property type="project" value="InterPro"/>
</dbReference>
<evidence type="ECO:0000313" key="6">
    <source>
        <dbReference type="Proteomes" id="UP000502508"/>
    </source>
</evidence>
<evidence type="ECO:0000313" key="5">
    <source>
        <dbReference type="EMBL" id="BCB74080.1"/>
    </source>
</evidence>
<protein>
    <recommendedName>
        <fullName evidence="4">HTH araC/xylS-type domain-containing protein</fullName>
    </recommendedName>
</protein>
<dbReference type="AlphaFoldDB" id="A0A6F8XJU0"/>
<keyword evidence="3" id="KW-0804">Transcription</keyword>
<name>A0A6F8XJU0_9ACTN</name>
<reference evidence="5 6" key="1">
    <citation type="submission" date="2020-03" db="EMBL/GenBank/DDBJ databases">
        <title>Whole genome shotgun sequence of Phytohabitans flavus NBRC 107702.</title>
        <authorList>
            <person name="Komaki H."/>
            <person name="Tamura T."/>
        </authorList>
    </citation>
    <scope>NUCLEOTIDE SEQUENCE [LARGE SCALE GENOMIC DNA]</scope>
    <source>
        <strain evidence="5 6">NBRC 107702</strain>
    </source>
</reference>